<evidence type="ECO:0000259" key="13">
    <source>
        <dbReference type="PROSITE" id="PS50944"/>
    </source>
</evidence>
<dbReference type="InterPro" id="IPR007167">
    <property type="entry name" value="Fe-transptr_FeoA-like"/>
</dbReference>
<evidence type="ECO:0000256" key="6">
    <source>
        <dbReference type="ARBA" id="ARBA00023004"/>
    </source>
</evidence>
<evidence type="ECO:0000256" key="11">
    <source>
        <dbReference type="ARBA" id="ARBA00023211"/>
    </source>
</evidence>
<dbReference type="STRING" id="1120995.SAMN02745245_01740"/>
<feature type="domain" description="HTH dtxR-type" evidence="13">
    <location>
        <begin position="1"/>
        <end position="62"/>
    </location>
</feature>
<dbReference type="PROSITE" id="PS50944">
    <property type="entry name" value="HTH_DTXR"/>
    <property type="match status" value="1"/>
</dbReference>
<dbReference type="RefSeq" id="WP_073185433.1">
    <property type="nucleotide sequence ID" value="NZ_FQXI01000016.1"/>
</dbReference>
<reference evidence="14 15" key="1">
    <citation type="submission" date="2016-11" db="EMBL/GenBank/DDBJ databases">
        <authorList>
            <person name="Jaros S."/>
            <person name="Januszkiewicz K."/>
            <person name="Wedrychowicz H."/>
        </authorList>
    </citation>
    <scope>NUCLEOTIDE SEQUENCE [LARGE SCALE GENOMIC DNA]</scope>
    <source>
        <strain evidence="14 15">DSM 21120</strain>
    </source>
</reference>
<dbReference type="SUPFAM" id="SSF50037">
    <property type="entry name" value="C-terminal domain of transcriptional repressors"/>
    <property type="match status" value="1"/>
</dbReference>
<evidence type="ECO:0000256" key="3">
    <source>
        <dbReference type="ARBA" id="ARBA00011738"/>
    </source>
</evidence>
<evidence type="ECO:0000256" key="12">
    <source>
        <dbReference type="ARBA" id="ARBA00032593"/>
    </source>
</evidence>
<dbReference type="Pfam" id="PF04023">
    <property type="entry name" value="FeoA"/>
    <property type="match status" value="1"/>
</dbReference>
<dbReference type="Proteomes" id="UP000184032">
    <property type="component" value="Unassembled WGS sequence"/>
</dbReference>
<evidence type="ECO:0000256" key="10">
    <source>
        <dbReference type="ARBA" id="ARBA00023163"/>
    </source>
</evidence>
<dbReference type="InterPro" id="IPR036388">
    <property type="entry name" value="WH-like_DNA-bd_sf"/>
</dbReference>
<dbReference type="AlphaFoldDB" id="A0A1M5UEM3"/>
<keyword evidence="15" id="KW-1185">Reference proteome</keyword>
<dbReference type="Pfam" id="PF01325">
    <property type="entry name" value="Fe_dep_repress"/>
    <property type="match status" value="1"/>
</dbReference>
<dbReference type="SMART" id="SM00529">
    <property type="entry name" value="HTH_DTXR"/>
    <property type="match status" value="1"/>
</dbReference>
<accession>A0A1M5UEM3</accession>
<keyword evidence="4" id="KW-0963">Cytoplasm</keyword>
<keyword evidence="11" id="KW-0464">Manganese</keyword>
<comment type="subcellular location">
    <subcellularLocation>
        <location evidence="1">Cytoplasm</location>
    </subcellularLocation>
</comment>
<dbReference type="Gene3D" id="1.10.60.10">
    <property type="entry name" value="Iron dependent repressor, metal binding and dimerisation domain"/>
    <property type="match status" value="1"/>
</dbReference>
<evidence type="ECO:0000256" key="8">
    <source>
        <dbReference type="ARBA" id="ARBA00023125"/>
    </source>
</evidence>
<keyword evidence="9" id="KW-0010">Activator</keyword>
<dbReference type="InterPro" id="IPR038157">
    <property type="entry name" value="FeoA_core_dom"/>
</dbReference>
<dbReference type="SUPFAM" id="SSF47979">
    <property type="entry name" value="Iron-dependent repressor protein, dimerization domain"/>
    <property type="match status" value="1"/>
</dbReference>
<dbReference type="InterPro" id="IPR008988">
    <property type="entry name" value="Transcriptional_repressor_C"/>
</dbReference>
<dbReference type="GO" id="GO:0003700">
    <property type="term" value="F:DNA-binding transcription factor activity"/>
    <property type="evidence" value="ECO:0007669"/>
    <property type="project" value="InterPro"/>
</dbReference>
<dbReference type="Gene3D" id="2.30.30.90">
    <property type="match status" value="1"/>
</dbReference>
<dbReference type="GO" id="GO:0046914">
    <property type="term" value="F:transition metal ion binding"/>
    <property type="evidence" value="ECO:0007669"/>
    <property type="project" value="InterPro"/>
</dbReference>
<dbReference type="GO" id="GO:0003677">
    <property type="term" value="F:DNA binding"/>
    <property type="evidence" value="ECO:0007669"/>
    <property type="project" value="UniProtKB-KW"/>
</dbReference>
<evidence type="ECO:0000313" key="15">
    <source>
        <dbReference type="Proteomes" id="UP000184032"/>
    </source>
</evidence>
<dbReference type="OrthoDB" id="9791355at2"/>
<dbReference type="InterPro" id="IPR036390">
    <property type="entry name" value="WH_DNA-bd_sf"/>
</dbReference>
<dbReference type="EMBL" id="FQXI01000016">
    <property type="protein sequence ID" value="SHH61419.1"/>
    <property type="molecule type" value="Genomic_DNA"/>
</dbReference>
<keyword evidence="8" id="KW-0238">DNA-binding</keyword>
<name>A0A1M5UEM3_9FIRM</name>
<dbReference type="SUPFAM" id="SSF46785">
    <property type="entry name" value="Winged helix' DNA-binding domain"/>
    <property type="match status" value="1"/>
</dbReference>
<organism evidence="14 15">
    <name type="scientific">Anaerosphaera aminiphila DSM 21120</name>
    <dbReference type="NCBI Taxonomy" id="1120995"/>
    <lineage>
        <taxon>Bacteria</taxon>
        <taxon>Bacillati</taxon>
        <taxon>Bacillota</taxon>
        <taxon>Tissierellia</taxon>
        <taxon>Tissierellales</taxon>
        <taxon>Peptoniphilaceae</taxon>
        <taxon>Anaerosphaera</taxon>
    </lineage>
</organism>
<dbReference type="InterPro" id="IPR050536">
    <property type="entry name" value="DtxR_MntR_Metal-Reg"/>
</dbReference>
<keyword evidence="7" id="KW-0805">Transcription regulation</keyword>
<dbReference type="Gene3D" id="1.10.10.10">
    <property type="entry name" value="Winged helix-like DNA-binding domain superfamily/Winged helix DNA-binding domain"/>
    <property type="match status" value="1"/>
</dbReference>
<evidence type="ECO:0000256" key="4">
    <source>
        <dbReference type="ARBA" id="ARBA00022490"/>
    </source>
</evidence>
<keyword evidence="5" id="KW-0678">Repressor</keyword>
<evidence type="ECO:0000313" key="14">
    <source>
        <dbReference type="EMBL" id="SHH61419.1"/>
    </source>
</evidence>
<dbReference type="InterPro" id="IPR036421">
    <property type="entry name" value="Fe_dep_repressor_sf"/>
</dbReference>
<dbReference type="GO" id="GO:0005737">
    <property type="term" value="C:cytoplasm"/>
    <property type="evidence" value="ECO:0007669"/>
    <property type="project" value="UniProtKB-SubCell"/>
</dbReference>
<comment type="similarity">
    <text evidence="2">Belongs to the DtxR/MntR family.</text>
</comment>
<dbReference type="InterPro" id="IPR001367">
    <property type="entry name" value="Fe_dep_repressor"/>
</dbReference>
<gene>
    <name evidence="14" type="ORF">SAMN02745245_01740</name>
</gene>
<dbReference type="GO" id="GO:0046983">
    <property type="term" value="F:protein dimerization activity"/>
    <property type="evidence" value="ECO:0007669"/>
    <property type="project" value="InterPro"/>
</dbReference>
<dbReference type="SMART" id="SM00899">
    <property type="entry name" value="FeoA"/>
    <property type="match status" value="1"/>
</dbReference>
<sequence>MTGSKEDYLRAVYKLSESVTPVSNKRLAEFLNVSPPSVSEMIGTLSKEGYIEYKPYRGSVLTPKGSEEAIKILYNHRLWEVFLANHLGLSWSESHSIAHELEHISSSMLTEKLDEYLEYPVQCPHGFLIPRSGEVENRKLRPLSTLEIGESTYIRSVEEEVELMDYLQNLGIDINMPIVVKNISAYEGPVTLQIGEREIQISFKAAQRIYVD</sequence>
<protein>
    <recommendedName>
        <fullName evidence="12">Manganese transport regulator</fullName>
    </recommendedName>
</protein>
<evidence type="ECO:0000256" key="7">
    <source>
        <dbReference type="ARBA" id="ARBA00023015"/>
    </source>
</evidence>
<keyword evidence="6" id="KW-0408">Iron</keyword>
<keyword evidence="10" id="KW-0804">Transcription</keyword>
<evidence type="ECO:0000256" key="5">
    <source>
        <dbReference type="ARBA" id="ARBA00022491"/>
    </source>
</evidence>
<evidence type="ECO:0000256" key="2">
    <source>
        <dbReference type="ARBA" id="ARBA00007871"/>
    </source>
</evidence>
<evidence type="ECO:0000256" key="9">
    <source>
        <dbReference type="ARBA" id="ARBA00023159"/>
    </source>
</evidence>
<dbReference type="InterPro" id="IPR022687">
    <property type="entry name" value="HTH_DTXR"/>
</dbReference>
<comment type="subunit">
    <text evidence="3">Homodimer.</text>
</comment>
<dbReference type="Pfam" id="PF02742">
    <property type="entry name" value="Fe_dep_repr_C"/>
    <property type="match status" value="1"/>
</dbReference>
<proteinExistence type="inferred from homology"/>
<evidence type="ECO:0000256" key="1">
    <source>
        <dbReference type="ARBA" id="ARBA00004496"/>
    </source>
</evidence>
<dbReference type="PANTHER" id="PTHR33238">
    <property type="entry name" value="IRON (METAL) DEPENDENT REPRESSOR, DTXR FAMILY"/>
    <property type="match status" value="1"/>
</dbReference>
<dbReference type="PANTHER" id="PTHR33238:SF11">
    <property type="entry name" value="TRANSCRIPTIONAL REGULATOR MNTR"/>
    <property type="match status" value="1"/>
</dbReference>
<dbReference type="InterPro" id="IPR022689">
    <property type="entry name" value="Iron_dep_repressor"/>
</dbReference>